<dbReference type="RefSeq" id="WP_009239481.1">
    <property type="nucleotide sequence ID" value="NZ_CABKQE010000001.1"/>
</dbReference>
<dbReference type="Pfam" id="PF00196">
    <property type="entry name" value="GerE"/>
    <property type="match status" value="1"/>
</dbReference>
<dbReference type="Proteomes" id="UP001199322">
    <property type="component" value="Unassembled WGS sequence"/>
</dbReference>
<dbReference type="GeneID" id="61388548"/>
<dbReference type="PANTHER" id="PTHR43214:SF17">
    <property type="entry name" value="TRANSCRIPTIONAL REGULATORY PROTEIN RCSB"/>
    <property type="match status" value="1"/>
</dbReference>
<dbReference type="CDD" id="cd17535">
    <property type="entry name" value="REC_NarL-like"/>
    <property type="match status" value="1"/>
</dbReference>
<accession>A0A2P4RG58</accession>
<dbReference type="PANTHER" id="PTHR43214">
    <property type="entry name" value="TWO-COMPONENT RESPONSE REGULATOR"/>
    <property type="match status" value="1"/>
</dbReference>
<dbReference type="InterPro" id="IPR039420">
    <property type="entry name" value="WalR-like"/>
</dbReference>
<dbReference type="PROSITE" id="PS50110">
    <property type="entry name" value="RESPONSE_REGULATORY"/>
    <property type="match status" value="1"/>
</dbReference>
<dbReference type="AlphaFoldDB" id="A0A2P4RG58"/>
<dbReference type="Proteomes" id="UP001189303">
    <property type="component" value="Unassembled WGS sequence"/>
</dbReference>
<dbReference type="EMBL" id="QGBI01000010">
    <property type="protein sequence ID" value="MBX3890607.1"/>
    <property type="molecule type" value="Genomic_DNA"/>
</dbReference>
<dbReference type="PROSITE" id="PS50043">
    <property type="entry name" value="HTH_LUXR_2"/>
    <property type="match status" value="1"/>
</dbReference>
<comment type="caution">
    <text evidence="7">The sequence shown here is derived from an EMBL/GenBank/DDBJ whole genome shotgun (WGS) entry which is preliminary data.</text>
</comment>
<dbReference type="SUPFAM" id="SSF52172">
    <property type="entry name" value="CheY-like"/>
    <property type="match status" value="1"/>
</dbReference>
<evidence type="ECO:0000259" key="5">
    <source>
        <dbReference type="PROSITE" id="PS50110"/>
    </source>
</evidence>
<reference evidence="6 8" key="2">
    <citation type="submission" date="2023-07" db="EMBL/GenBank/DDBJ databases">
        <authorList>
            <person name="Peeters C."/>
        </authorList>
    </citation>
    <scope>NUCLEOTIDE SEQUENCE [LARGE SCALE GENOMIC DNA]</scope>
    <source>
        <strain evidence="6 8">R-38712</strain>
    </source>
</reference>
<dbReference type="InterPro" id="IPR058245">
    <property type="entry name" value="NreC/VraR/RcsB-like_REC"/>
</dbReference>
<dbReference type="GO" id="GO:0000160">
    <property type="term" value="P:phosphorelay signal transduction system"/>
    <property type="evidence" value="ECO:0007669"/>
    <property type="project" value="InterPro"/>
</dbReference>
<proteinExistence type="predicted"/>
<dbReference type="SMART" id="SM00421">
    <property type="entry name" value="HTH_LUXR"/>
    <property type="match status" value="1"/>
</dbReference>
<evidence type="ECO:0000256" key="2">
    <source>
        <dbReference type="ARBA" id="ARBA00023125"/>
    </source>
</evidence>
<dbReference type="InterPro" id="IPR011006">
    <property type="entry name" value="CheY-like_superfamily"/>
</dbReference>
<dbReference type="InterPro" id="IPR000792">
    <property type="entry name" value="Tscrpt_reg_LuxR_C"/>
</dbReference>
<dbReference type="InterPro" id="IPR001789">
    <property type="entry name" value="Sig_transdc_resp-reg_receiver"/>
</dbReference>
<dbReference type="Gene3D" id="3.40.50.2300">
    <property type="match status" value="1"/>
</dbReference>
<evidence type="ECO:0000313" key="6">
    <source>
        <dbReference type="EMBL" id="CAJ0725115.1"/>
    </source>
</evidence>
<organism evidence="7 9">
    <name type="scientific">Ralstonia pickettii</name>
    <name type="common">Burkholderia pickettii</name>
    <dbReference type="NCBI Taxonomy" id="329"/>
    <lineage>
        <taxon>Bacteria</taxon>
        <taxon>Pseudomonadati</taxon>
        <taxon>Pseudomonadota</taxon>
        <taxon>Betaproteobacteria</taxon>
        <taxon>Burkholderiales</taxon>
        <taxon>Burkholderiaceae</taxon>
        <taxon>Ralstonia</taxon>
    </lineage>
</organism>
<reference evidence="7" key="1">
    <citation type="submission" date="2018-06" db="EMBL/GenBank/DDBJ databases">
        <authorList>
            <person name="O'Rourke A."/>
        </authorList>
    </citation>
    <scope>NUCLEOTIDE SEQUENCE</scope>
    <source>
        <strain evidence="7">132550021-3</strain>
    </source>
</reference>
<dbReference type="GO" id="GO:0003677">
    <property type="term" value="F:DNA binding"/>
    <property type="evidence" value="ECO:0007669"/>
    <property type="project" value="UniProtKB-KW"/>
</dbReference>
<dbReference type="EMBL" id="CATWFT010000007">
    <property type="protein sequence ID" value="CAJ0725115.1"/>
    <property type="molecule type" value="Genomic_DNA"/>
</dbReference>
<evidence type="ECO:0000259" key="4">
    <source>
        <dbReference type="PROSITE" id="PS50043"/>
    </source>
</evidence>
<dbReference type="Pfam" id="PF00072">
    <property type="entry name" value="Response_reg"/>
    <property type="match status" value="1"/>
</dbReference>
<dbReference type="SMART" id="SM00448">
    <property type="entry name" value="REC"/>
    <property type="match status" value="1"/>
</dbReference>
<dbReference type="InterPro" id="IPR036388">
    <property type="entry name" value="WH-like_DNA-bd_sf"/>
</dbReference>
<feature type="modified residue" description="4-aspartylphosphate" evidence="3">
    <location>
        <position position="57"/>
    </location>
</feature>
<dbReference type="Gene3D" id="1.10.10.10">
    <property type="entry name" value="Winged helix-like DNA-binding domain superfamily/Winged helix DNA-binding domain"/>
    <property type="match status" value="1"/>
</dbReference>
<sequence length="215" mass="23324">MCPVLSIVLADDHPVILMGLAAAIGQFPQQQVVAQAHDGRELMQVLAHIDCNVIVTDYNLGGEPAFDGMQLLARLRQQHPRCGIVVCTMVRNPALLRAMRQIGVACIVSKNDDFVHAGHAVMAAARGVRYDSPRILEELGLGSNDRNGFERLSAREREVLRLYAAGTAVSDIAQMLGSSVKTVSTQKAVALRKLGLVREIDLFQYARASGLTAPR</sequence>
<feature type="domain" description="Response regulatory" evidence="5">
    <location>
        <begin position="6"/>
        <end position="125"/>
    </location>
</feature>
<gene>
    <name evidence="6" type="primary">rcsB_1</name>
    <name evidence="7" type="ORF">DEE74_12100</name>
    <name evidence="6" type="ORF">R38712_02597</name>
</gene>
<name>A0A2P4RG58_RALPI</name>
<evidence type="ECO:0000313" key="9">
    <source>
        <dbReference type="Proteomes" id="UP001199322"/>
    </source>
</evidence>
<dbReference type="InterPro" id="IPR016032">
    <property type="entry name" value="Sig_transdc_resp-reg_C-effctor"/>
</dbReference>
<evidence type="ECO:0000313" key="8">
    <source>
        <dbReference type="Proteomes" id="UP001189303"/>
    </source>
</evidence>
<dbReference type="CDD" id="cd06170">
    <property type="entry name" value="LuxR_C_like"/>
    <property type="match status" value="1"/>
</dbReference>
<evidence type="ECO:0000256" key="3">
    <source>
        <dbReference type="PROSITE-ProRule" id="PRU00169"/>
    </source>
</evidence>
<dbReference type="PRINTS" id="PR00038">
    <property type="entry name" value="HTHLUXR"/>
</dbReference>
<dbReference type="SUPFAM" id="SSF46894">
    <property type="entry name" value="C-terminal effector domain of the bipartite response regulators"/>
    <property type="match status" value="1"/>
</dbReference>
<protein>
    <submittedName>
        <fullName evidence="7">Response regulator transcription factor</fullName>
    </submittedName>
    <submittedName>
        <fullName evidence="6">Transcriptional regulatory protein RcsB</fullName>
    </submittedName>
</protein>
<keyword evidence="1 3" id="KW-0597">Phosphoprotein</keyword>
<keyword evidence="8" id="KW-1185">Reference proteome</keyword>
<dbReference type="GO" id="GO:0006355">
    <property type="term" value="P:regulation of DNA-templated transcription"/>
    <property type="evidence" value="ECO:0007669"/>
    <property type="project" value="InterPro"/>
</dbReference>
<feature type="domain" description="HTH luxR-type" evidence="4">
    <location>
        <begin position="145"/>
        <end position="210"/>
    </location>
</feature>
<evidence type="ECO:0000256" key="1">
    <source>
        <dbReference type="ARBA" id="ARBA00022553"/>
    </source>
</evidence>
<evidence type="ECO:0000313" key="7">
    <source>
        <dbReference type="EMBL" id="MBX3890607.1"/>
    </source>
</evidence>
<keyword evidence="2" id="KW-0238">DNA-binding</keyword>